<dbReference type="STRING" id="914237.A0A1E1JR45"/>
<dbReference type="Pfam" id="PF05676">
    <property type="entry name" value="NDUF_B7"/>
    <property type="match status" value="1"/>
</dbReference>
<gene>
    <name evidence="14" type="ORF">RCO7_01233</name>
</gene>
<evidence type="ECO:0000256" key="4">
    <source>
        <dbReference type="ARBA" id="ARBA00008006"/>
    </source>
</evidence>
<comment type="subcellular location">
    <subcellularLocation>
        <location evidence="3">Mitochondrion inner membrane</location>
        <topology evidence="3">Peripheral membrane protein</topology>
    </subcellularLocation>
    <subcellularLocation>
        <location evidence="2">Mitochondrion intermembrane space</location>
    </subcellularLocation>
</comment>
<evidence type="ECO:0000256" key="3">
    <source>
        <dbReference type="ARBA" id="ARBA00004637"/>
    </source>
</evidence>
<evidence type="ECO:0000313" key="14">
    <source>
        <dbReference type="EMBL" id="CZS88278.1"/>
    </source>
</evidence>
<feature type="region of interest" description="Disordered" evidence="13">
    <location>
        <begin position="1"/>
        <end position="20"/>
    </location>
</feature>
<keyword evidence="15" id="KW-1185">Reference proteome</keyword>
<keyword evidence="11" id="KW-0472">Membrane</keyword>
<dbReference type="GO" id="GO:0005743">
    <property type="term" value="C:mitochondrial inner membrane"/>
    <property type="evidence" value="ECO:0007669"/>
    <property type="project" value="UniProtKB-SubCell"/>
</dbReference>
<dbReference type="InterPro" id="IPR008698">
    <property type="entry name" value="NDUB7"/>
</dbReference>
<comment type="function">
    <text evidence="1">Accessory subunit of the mitochondrial membrane respiratory chain NADH dehydrogenase (Complex I), that is believed not to be involved in catalysis. Complex I functions in the transfer of electrons from NADH to the respiratory chain. The immediate electron acceptor for the enzyme is believed to be ubiquinone.</text>
</comment>
<dbReference type="GO" id="GO:0005758">
    <property type="term" value="C:mitochondrial intermembrane space"/>
    <property type="evidence" value="ECO:0007669"/>
    <property type="project" value="UniProtKB-SubCell"/>
</dbReference>
<evidence type="ECO:0000256" key="9">
    <source>
        <dbReference type="ARBA" id="ARBA00022982"/>
    </source>
</evidence>
<reference evidence="15" key="1">
    <citation type="submission" date="2016-03" db="EMBL/GenBank/DDBJ databases">
        <authorList>
            <person name="Ploux O."/>
        </authorList>
    </citation>
    <scope>NUCLEOTIDE SEQUENCE [LARGE SCALE GENOMIC DNA]</scope>
    <source>
        <strain evidence="15">UK7</strain>
    </source>
</reference>
<evidence type="ECO:0000256" key="1">
    <source>
        <dbReference type="ARBA" id="ARBA00003195"/>
    </source>
</evidence>
<dbReference type="PANTHER" id="PTHR20900:SF0">
    <property type="entry name" value="NADH DEHYDROGENASE [UBIQUINONE] 1 BETA SUBCOMPLEX SUBUNIT 7"/>
    <property type="match status" value="1"/>
</dbReference>
<dbReference type="EMBL" id="FJUW01000001">
    <property type="protein sequence ID" value="CZS88278.1"/>
    <property type="molecule type" value="Genomic_DNA"/>
</dbReference>
<comment type="similarity">
    <text evidence="4">Belongs to the complex I NDUFB7 subunit family.</text>
</comment>
<dbReference type="PROSITE" id="PS51808">
    <property type="entry name" value="CHCH"/>
    <property type="match status" value="1"/>
</dbReference>
<accession>A0A1E1JR45</accession>
<evidence type="ECO:0000256" key="12">
    <source>
        <dbReference type="ARBA" id="ARBA00023157"/>
    </source>
</evidence>
<keyword evidence="6" id="KW-0813">Transport</keyword>
<keyword evidence="12" id="KW-1015">Disulfide bond</keyword>
<keyword evidence="10" id="KW-0496">Mitochondrion</keyword>
<name>A0A1E1JR45_9HELO</name>
<keyword evidence="9" id="KW-0249">Electron transport</keyword>
<evidence type="ECO:0000256" key="6">
    <source>
        <dbReference type="ARBA" id="ARBA00022448"/>
    </source>
</evidence>
<dbReference type="AlphaFoldDB" id="A0A1E1JR45"/>
<evidence type="ECO:0000256" key="11">
    <source>
        <dbReference type="ARBA" id="ARBA00023136"/>
    </source>
</evidence>
<feature type="compositionally biased region" description="Polar residues" evidence="13">
    <location>
        <begin position="1"/>
        <end position="18"/>
    </location>
</feature>
<comment type="caution">
    <text evidence="14">The sequence shown here is derived from an EMBL/GenBank/DDBJ whole genome shotgun (WGS) entry which is preliminary data.</text>
</comment>
<dbReference type="InParanoid" id="A0A1E1JR45"/>
<protein>
    <recommendedName>
        <fullName evidence="5">NADH dehydrogenase [ubiquinone] 1 beta subcomplex subunit 7</fullName>
    </recommendedName>
</protein>
<organism evidence="14 15">
    <name type="scientific">Rhynchosporium graminicola</name>
    <dbReference type="NCBI Taxonomy" id="2792576"/>
    <lineage>
        <taxon>Eukaryota</taxon>
        <taxon>Fungi</taxon>
        <taxon>Dikarya</taxon>
        <taxon>Ascomycota</taxon>
        <taxon>Pezizomycotina</taxon>
        <taxon>Leotiomycetes</taxon>
        <taxon>Helotiales</taxon>
        <taxon>Ploettnerulaceae</taxon>
        <taxon>Rhynchosporium</taxon>
    </lineage>
</organism>
<evidence type="ECO:0000256" key="13">
    <source>
        <dbReference type="SAM" id="MobiDB-lite"/>
    </source>
</evidence>
<dbReference type="Proteomes" id="UP000178129">
    <property type="component" value="Unassembled WGS sequence"/>
</dbReference>
<dbReference type="PANTHER" id="PTHR20900">
    <property type="entry name" value="NADH:UBIQUINONE OXIDOREDUCTASE B18-LIKE SUBUNIT"/>
    <property type="match status" value="1"/>
</dbReference>
<evidence type="ECO:0000256" key="7">
    <source>
        <dbReference type="ARBA" id="ARBA00022660"/>
    </source>
</evidence>
<evidence type="ECO:0000256" key="2">
    <source>
        <dbReference type="ARBA" id="ARBA00004569"/>
    </source>
</evidence>
<keyword evidence="7" id="KW-0679">Respiratory chain</keyword>
<evidence type="ECO:0000256" key="10">
    <source>
        <dbReference type="ARBA" id="ARBA00023128"/>
    </source>
</evidence>
<proteinExistence type="inferred from homology"/>
<evidence type="ECO:0000313" key="15">
    <source>
        <dbReference type="Proteomes" id="UP000178129"/>
    </source>
</evidence>
<keyword evidence="8" id="KW-0999">Mitochondrion inner membrane</keyword>
<sequence length="94" mass="10996">MTVTESIKSAVGLSTSPPLATREEMRDAKLPIQYRDSCANLLIPLNRCRYEEYYLPWKCETERHSYEKCQYDEFKKRVAKMDELRAAKGGERSN</sequence>
<evidence type="ECO:0000256" key="8">
    <source>
        <dbReference type="ARBA" id="ARBA00022792"/>
    </source>
</evidence>
<evidence type="ECO:0000256" key="5">
    <source>
        <dbReference type="ARBA" id="ARBA00018677"/>
    </source>
</evidence>